<reference evidence="1 3" key="2">
    <citation type="journal article" date="2014" name="BMC Genomics">
        <title>An improved genome release (version Mt4.0) for the model legume Medicago truncatula.</title>
        <authorList>
            <person name="Tang H."/>
            <person name="Krishnakumar V."/>
            <person name="Bidwell S."/>
            <person name="Rosen B."/>
            <person name="Chan A."/>
            <person name="Zhou S."/>
            <person name="Gentzbittel L."/>
            <person name="Childs K.L."/>
            <person name="Yandell M."/>
            <person name="Gundlach H."/>
            <person name="Mayer K.F."/>
            <person name="Schwartz D.C."/>
            <person name="Town C.D."/>
        </authorList>
    </citation>
    <scope>GENOME REANNOTATION</scope>
    <source>
        <strain evidence="2 3">cv. Jemalong A17</strain>
    </source>
</reference>
<dbReference type="AlphaFoldDB" id="G7JBM6"/>
<dbReference type="EnsemblPlants" id="AES73692">
    <property type="protein sequence ID" value="AES73692"/>
    <property type="gene ID" value="MTR_3g107750"/>
</dbReference>
<organism evidence="1 3">
    <name type="scientific">Medicago truncatula</name>
    <name type="common">Barrel medic</name>
    <name type="synonym">Medicago tribuloides</name>
    <dbReference type="NCBI Taxonomy" id="3880"/>
    <lineage>
        <taxon>Eukaryota</taxon>
        <taxon>Viridiplantae</taxon>
        <taxon>Streptophyta</taxon>
        <taxon>Embryophyta</taxon>
        <taxon>Tracheophyta</taxon>
        <taxon>Spermatophyta</taxon>
        <taxon>Magnoliopsida</taxon>
        <taxon>eudicotyledons</taxon>
        <taxon>Gunneridae</taxon>
        <taxon>Pentapetalae</taxon>
        <taxon>rosids</taxon>
        <taxon>fabids</taxon>
        <taxon>Fabales</taxon>
        <taxon>Fabaceae</taxon>
        <taxon>Papilionoideae</taxon>
        <taxon>50 kb inversion clade</taxon>
        <taxon>NPAAA clade</taxon>
        <taxon>Hologalegina</taxon>
        <taxon>IRL clade</taxon>
        <taxon>Trifolieae</taxon>
        <taxon>Medicago</taxon>
    </lineage>
</organism>
<dbReference type="Proteomes" id="UP000002051">
    <property type="component" value="Chromosome 3"/>
</dbReference>
<evidence type="ECO:0000313" key="2">
    <source>
        <dbReference type="EnsemblPlants" id="AES73692"/>
    </source>
</evidence>
<evidence type="ECO:0000313" key="1">
    <source>
        <dbReference type="EMBL" id="AES73692.1"/>
    </source>
</evidence>
<protein>
    <recommendedName>
        <fullName evidence="4">ATP-dependent DNA helicase PIF1</fullName>
    </recommendedName>
</protein>
<dbReference type="EMBL" id="CM001219">
    <property type="protein sequence ID" value="AES73692.1"/>
    <property type="molecule type" value="Genomic_DNA"/>
</dbReference>
<reference evidence="1 3" key="1">
    <citation type="journal article" date="2011" name="Nature">
        <title>The Medicago genome provides insight into the evolution of rhizobial symbioses.</title>
        <authorList>
            <person name="Young N.D."/>
            <person name="Debelle F."/>
            <person name="Oldroyd G.E."/>
            <person name="Geurts R."/>
            <person name="Cannon S.B."/>
            <person name="Udvardi M.K."/>
            <person name="Benedito V.A."/>
            <person name="Mayer K.F."/>
            <person name="Gouzy J."/>
            <person name="Schoof H."/>
            <person name="Van de Peer Y."/>
            <person name="Proost S."/>
            <person name="Cook D.R."/>
            <person name="Meyers B.C."/>
            <person name="Spannagl M."/>
            <person name="Cheung F."/>
            <person name="De Mita S."/>
            <person name="Krishnakumar V."/>
            <person name="Gundlach H."/>
            <person name="Zhou S."/>
            <person name="Mudge J."/>
            <person name="Bharti A.K."/>
            <person name="Murray J.D."/>
            <person name="Naoumkina M.A."/>
            <person name="Rosen B."/>
            <person name="Silverstein K.A."/>
            <person name="Tang H."/>
            <person name="Rombauts S."/>
            <person name="Zhao P.X."/>
            <person name="Zhou P."/>
            <person name="Barbe V."/>
            <person name="Bardou P."/>
            <person name="Bechner M."/>
            <person name="Bellec A."/>
            <person name="Berger A."/>
            <person name="Berges H."/>
            <person name="Bidwell S."/>
            <person name="Bisseling T."/>
            <person name="Choisne N."/>
            <person name="Couloux A."/>
            <person name="Denny R."/>
            <person name="Deshpande S."/>
            <person name="Dai X."/>
            <person name="Doyle J.J."/>
            <person name="Dudez A.M."/>
            <person name="Farmer A.D."/>
            <person name="Fouteau S."/>
            <person name="Franken C."/>
            <person name="Gibelin C."/>
            <person name="Gish J."/>
            <person name="Goldstein S."/>
            <person name="Gonzalez A.J."/>
            <person name="Green P.J."/>
            <person name="Hallab A."/>
            <person name="Hartog M."/>
            <person name="Hua A."/>
            <person name="Humphray S.J."/>
            <person name="Jeong D.H."/>
            <person name="Jing Y."/>
            <person name="Jocker A."/>
            <person name="Kenton S.M."/>
            <person name="Kim D.J."/>
            <person name="Klee K."/>
            <person name="Lai H."/>
            <person name="Lang C."/>
            <person name="Lin S."/>
            <person name="Macmil S.L."/>
            <person name="Magdelenat G."/>
            <person name="Matthews L."/>
            <person name="McCorrison J."/>
            <person name="Monaghan E.L."/>
            <person name="Mun J.H."/>
            <person name="Najar F.Z."/>
            <person name="Nicholson C."/>
            <person name="Noirot C."/>
            <person name="O'Bleness M."/>
            <person name="Paule C.R."/>
            <person name="Poulain J."/>
            <person name="Prion F."/>
            <person name="Qin B."/>
            <person name="Qu C."/>
            <person name="Retzel E.F."/>
            <person name="Riddle C."/>
            <person name="Sallet E."/>
            <person name="Samain S."/>
            <person name="Samson N."/>
            <person name="Sanders I."/>
            <person name="Saurat O."/>
            <person name="Scarpelli C."/>
            <person name="Schiex T."/>
            <person name="Segurens B."/>
            <person name="Severin A.J."/>
            <person name="Sherrier D.J."/>
            <person name="Shi R."/>
            <person name="Sims S."/>
            <person name="Singer S.R."/>
            <person name="Sinharoy S."/>
            <person name="Sterck L."/>
            <person name="Viollet A."/>
            <person name="Wang B.B."/>
            <person name="Wang K."/>
            <person name="Wang M."/>
            <person name="Wang X."/>
            <person name="Warfsmann J."/>
            <person name="Weissenbach J."/>
            <person name="White D.D."/>
            <person name="White J.D."/>
            <person name="Wiley G.B."/>
            <person name="Wincker P."/>
            <person name="Xing Y."/>
            <person name="Yang L."/>
            <person name="Yao Z."/>
            <person name="Ying F."/>
            <person name="Zhai J."/>
            <person name="Zhou L."/>
            <person name="Zuber A."/>
            <person name="Denarie J."/>
            <person name="Dixon R.A."/>
            <person name="May G.D."/>
            <person name="Schwartz D.C."/>
            <person name="Rogers J."/>
            <person name="Quetier F."/>
            <person name="Town C.D."/>
            <person name="Roe B.A."/>
        </authorList>
    </citation>
    <scope>NUCLEOTIDE SEQUENCE [LARGE SCALE GENOMIC DNA]</scope>
    <source>
        <strain evidence="1">A17</strain>
        <strain evidence="2 3">cv. Jemalong A17</strain>
    </source>
</reference>
<name>G7JBM6_MEDTR</name>
<proteinExistence type="predicted"/>
<evidence type="ECO:0008006" key="4">
    <source>
        <dbReference type="Google" id="ProtNLM"/>
    </source>
</evidence>
<dbReference type="PaxDb" id="3880-AES73692"/>
<gene>
    <name evidence="1" type="ordered locus">MTR_3g107750</name>
</gene>
<dbReference type="HOGENOM" id="CLU_1379948_0_0_1"/>
<sequence>MLVVAEINDVVHDETMSSDIIFELDDNQDVDIDCDENGKIDDVPDNDYDYFDVGEPAFVCRWCKEVMWYEERVSKHRNTSIPEFSMCCMQGRIEISPFGKLSQPLHDPYFKNNRKIKFFSKTLDHLIACLPLHRSVQRSIKQRIMAVKFAPPSASPTKVRSLKQVDIYLPPSVFSHGQQYVAISRVTLRDGLKIIKYC</sequence>
<reference evidence="2" key="3">
    <citation type="submission" date="2015-04" db="UniProtKB">
        <authorList>
            <consortium name="EnsemblPlants"/>
        </authorList>
    </citation>
    <scope>IDENTIFICATION</scope>
    <source>
        <strain evidence="2">cv. Jemalong A17</strain>
    </source>
</reference>
<accession>G7JBM6</accession>
<evidence type="ECO:0000313" key="3">
    <source>
        <dbReference type="Proteomes" id="UP000002051"/>
    </source>
</evidence>
<keyword evidence="3" id="KW-1185">Reference proteome</keyword>